<dbReference type="Proteomes" id="UP000473091">
    <property type="component" value="Unassembled WGS sequence"/>
</dbReference>
<accession>A0A6M0LDN7</accession>
<feature type="transmembrane region" description="Helical" evidence="1">
    <location>
        <begin position="6"/>
        <end position="30"/>
    </location>
</feature>
<sequence>MKIRKISNALAALTCIYIFIYFSTTIILSVFKLRFRVWFTDLSVKIIVIGLFICIVLAILQITKNVLKYFILLGFLFCGLIMINLLFLRPFLFQKTESTEYRDNTKYSVVAQEFPGITKDYYEYKNFLISGKTVRIHESYTVENTLSRTIIYNKNGNITEEISADSQ</sequence>
<evidence type="ECO:0000313" key="2">
    <source>
        <dbReference type="EMBL" id="NEX00695.1"/>
    </source>
</evidence>
<dbReference type="AlphaFoldDB" id="A0A6M0LDN7"/>
<reference evidence="2 3" key="1">
    <citation type="submission" date="2019-09" db="EMBL/GenBank/DDBJ databases">
        <authorList>
            <person name="Pidcock S.E."/>
            <person name="Huws S.A."/>
        </authorList>
    </citation>
    <scope>NUCLEOTIDE SEQUENCE [LARGE SCALE GENOMIC DNA]</scope>
    <source>
        <strain evidence="2 3">MZ8</strain>
    </source>
</reference>
<dbReference type="EMBL" id="VTVE01000001">
    <property type="protein sequence ID" value="NEX00695.1"/>
    <property type="molecule type" value="Genomic_DNA"/>
</dbReference>
<keyword evidence="1" id="KW-0472">Membrane</keyword>
<protein>
    <submittedName>
        <fullName evidence="2">Uncharacterized protein</fullName>
    </submittedName>
</protein>
<feature type="transmembrane region" description="Helical" evidence="1">
    <location>
        <begin position="42"/>
        <end position="63"/>
    </location>
</feature>
<organism evidence="2 3">
    <name type="scientific">Pseudobutyrivibrio xylanivorans</name>
    <dbReference type="NCBI Taxonomy" id="185007"/>
    <lineage>
        <taxon>Bacteria</taxon>
        <taxon>Bacillati</taxon>
        <taxon>Bacillota</taxon>
        <taxon>Clostridia</taxon>
        <taxon>Lachnospirales</taxon>
        <taxon>Lachnospiraceae</taxon>
        <taxon>Pseudobutyrivibrio</taxon>
    </lineage>
</organism>
<feature type="transmembrane region" description="Helical" evidence="1">
    <location>
        <begin position="69"/>
        <end position="88"/>
    </location>
</feature>
<evidence type="ECO:0000313" key="3">
    <source>
        <dbReference type="Proteomes" id="UP000473091"/>
    </source>
</evidence>
<proteinExistence type="predicted"/>
<comment type="caution">
    <text evidence="2">The sequence shown here is derived from an EMBL/GenBank/DDBJ whole genome shotgun (WGS) entry which is preliminary data.</text>
</comment>
<name>A0A6M0LDN7_PSEXY</name>
<keyword evidence="1" id="KW-1133">Transmembrane helix</keyword>
<evidence type="ECO:0000256" key="1">
    <source>
        <dbReference type="SAM" id="Phobius"/>
    </source>
</evidence>
<dbReference type="RefSeq" id="WP_090485778.1">
    <property type="nucleotide sequence ID" value="NZ_VTVE01000001.1"/>
</dbReference>
<reference evidence="2 3" key="2">
    <citation type="submission" date="2020-03" db="EMBL/GenBank/DDBJ databases">
        <title>Investigating the evolutionary divergence of the Butyrivibrio group.</title>
        <authorList>
            <person name="Skvortsov T."/>
            <person name="Santos F.G."/>
            <person name="Ting K.S."/>
            <person name="Creevey C.J."/>
        </authorList>
    </citation>
    <scope>NUCLEOTIDE SEQUENCE [LARGE SCALE GENOMIC DNA]</scope>
    <source>
        <strain evidence="2 3">MZ8</strain>
    </source>
</reference>
<keyword evidence="1" id="KW-0812">Transmembrane</keyword>
<gene>
    <name evidence="2" type="ORF">F0Q01_02240</name>
</gene>